<feature type="chain" id="PRO_5035311503" evidence="4">
    <location>
        <begin position="25"/>
        <end position="1003"/>
    </location>
</feature>
<name>A0A8A4TEC5_SULCO</name>
<keyword evidence="4" id="KW-0732">Signal</keyword>
<evidence type="ECO:0000259" key="6">
    <source>
        <dbReference type="Pfam" id="PF25183"/>
    </source>
</evidence>
<dbReference type="GO" id="GO:0009279">
    <property type="term" value="C:cell outer membrane"/>
    <property type="evidence" value="ECO:0007669"/>
    <property type="project" value="UniProtKB-SubCell"/>
</dbReference>
<dbReference type="SUPFAM" id="SSF49464">
    <property type="entry name" value="Carboxypeptidase regulatory domain-like"/>
    <property type="match status" value="1"/>
</dbReference>
<dbReference type="Pfam" id="PF13620">
    <property type="entry name" value="CarboxypepD_reg"/>
    <property type="match status" value="1"/>
</dbReference>
<dbReference type="InterPro" id="IPR008969">
    <property type="entry name" value="CarboxyPept-like_regulatory"/>
</dbReference>
<dbReference type="RefSeq" id="WP_237377574.1">
    <property type="nucleotide sequence ID" value="NZ_CP071793.1"/>
</dbReference>
<keyword evidence="2" id="KW-0472">Membrane</keyword>
<dbReference type="Proteomes" id="UP000663929">
    <property type="component" value="Chromosome"/>
</dbReference>
<feature type="domain" description="TonB-dependent transporter Oar-like beta-barrel" evidence="6">
    <location>
        <begin position="231"/>
        <end position="295"/>
    </location>
</feature>
<dbReference type="InterPro" id="IPR057601">
    <property type="entry name" value="Oar-like_b-barrel"/>
</dbReference>
<evidence type="ECO:0000259" key="5">
    <source>
        <dbReference type="Pfam" id="PF00593"/>
    </source>
</evidence>
<evidence type="ECO:0000256" key="4">
    <source>
        <dbReference type="SAM" id="SignalP"/>
    </source>
</evidence>
<reference evidence="7" key="1">
    <citation type="submission" date="2021-03" db="EMBL/GenBank/DDBJ databases">
        <title>Acanthopleuribacteraceae sp. M133.</title>
        <authorList>
            <person name="Wang G."/>
        </authorList>
    </citation>
    <scope>NUCLEOTIDE SEQUENCE</scope>
    <source>
        <strain evidence="7">M133</strain>
    </source>
</reference>
<dbReference type="Gene3D" id="2.170.130.10">
    <property type="entry name" value="TonB-dependent receptor, plug domain"/>
    <property type="match status" value="1"/>
</dbReference>
<dbReference type="EMBL" id="CP071793">
    <property type="protein sequence ID" value="QTD47907.1"/>
    <property type="molecule type" value="Genomic_DNA"/>
</dbReference>
<dbReference type="AlphaFoldDB" id="A0A8A4TEC5"/>
<keyword evidence="3" id="KW-0998">Cell outer membrane</keyword>
<dbReference type="InterPro" id="IPR000531">
    <property type="entry name" value="Beta-barrel_TonB"/>
</dbReference>
<evidence type="ECO:0000256" key="3">
    <source>
        <dbReference type="ARBA" id="ARBA00023237"/>
    </source>
</evidence>
<evidence type="ECO:0000313" key="7">
    <source>
        <dbReference type="EMBL" id="QTD47907.1"/>
    </source>
</evidence>
<dbReference type="Pfam" id="PF00593">
    <property type="entry name" value="TonB_dep_Rec_b-barrel"/>
    <property type="match status" value="1"/>
</dbReference>
<feature type="signal peptide" evidence="4">
    <location>
        <begin position="1"/>
        <end position="24"/>
    </location>
</feature>
<dbReference type="InterPro" id="IPR036942">
    <property type="entry name" value="Beta-barrel_TonB_sf"/>
</dbReference>
<sequence length="1003" mass="110711">MNKRLIFAIRSLLLLGSVILPAMAQQTGSINGSVVDGSDEPLPGVVITLESPALQGTRSAVSAETGHFLVRLLPPGIYTLTATMPGMRTVKLETRVSVASATRPRIVMEPDTQTETMVVMADRIFELDTTQVATNFESEFVEKLPRDRGNLEDVAKLAPGVKDSAFGGITINGAQSTENVFFLNGALINADNVRGRVDNLFIEDDIQESQVITGNASAEFGFFAGGLVNTITKSGGNEFHGTFRTQFTNESWSARNPLQLESGDDKVSQVNQEYTLTVNGPIVKDRLWFAFAGRNYDTDETRALVRGTAMSDATAEMLDLPTGQTAPGAISYDRTRERERFQLKLTGSISEGHTVVASYLKDEDTLFNRATFTTLHPSGLNPRSANPSELYSINYRGIITPAFTVDANFADRVLEFDSGINTDSRVAGTSVLHRDQRNAYSNSPFGSGNVINERSSRNWNVKFSYFYNSANLGSHDITFGVQEVMESRDEDNHQSASGWQLRPRWTRFDGDDPIGVYTSTGTRNGSAWIIYFPVVNPSRGSDFTTRAGYINDVWTLNEHWYFNIGLRYDENDARAEDGQVLSKTDNVSPRFTVNYDLRGDGVHQFSAGYNVYTGKLNNAAQGGSTAGQPATFAWLYGGPQTESIEEVFAWIDQTFPGGIEGVENVNLDTIRNPHLFFIDYSPDTSPENLSTVVRDGGLNGLSVQEYSLGYKHKLGHRGYLKGDIIHREYDDFLIGIIDRTTGQTAAGVDRTILANDDNGDYERDYLGVSVSGQYTWENNFLVGGNYTWSEAEGNINGETSGNGAISTTRTTTYPEFNHPFVNPVGRASDSNEHQLNLWASYDMPTSFGDFNFSLLHTFNSALPYGVVGTLDIAADPTAFGFPSYDEVSHYATPPRSVTYHFTDPDALEWDDIHSTDLAVNYSYMFRERYELFLQMEVTNIFNNDGIIDGDTTVDTAGAEAFNVFDETPQEGVHYNLGQSFGKGTASGDFQAPREFRFDVGVKF</sequence>
<dbReference type="SUPFAM" id="SSF56935">
    <property type="entry name" value="Porins"/>
    <property type="match status" value="1"/>
</dbReference>
<dbReference type="KEGG" id="scor:J3U87_20165"/>
<proteinExistence type="predicted"/>
<feature type="domain" description="TonB-dependent receptor-like beta-barrel" evidence="5">
    <location>
        <begin position="400"/>
        <end position="868"/>
    </location>
</feature>
<organism evidence="7 8">
    <name type="scientific">Sulfidibacter corallicola</name>
    <dbReference type="NCBI Taxonomy" id="2818388"/>
    <lineage>
        <taxon>Bacteria</taxon>
        <taxon>Pseudomonadati</taxon>
        <taxon>Acidobacteriota</taxon>
        <taxon>Holophagae</taxon>
        <taxon>Acanthopleuribacterales</taxon>
        <taxon>Acanthopleuribacteraceae</taxon>
        <taxon>Sulfidibacter</taxon>
    </lineage>
</organism>
<keyword evidence="7" id="KW-0675">Receptor</keyword>
<evidence type="ECO:0000256" key="2">
    <source>
        <dbReference type="ARBA" id="ARBA00023136"/>
    </source>
</evidence>
<dbReference type="Gene3D" id="2.60.40.1120">
    <property type="entry name" value="Carboxypeptidase-like, regulatory domain"/>
    <property type="match status" value="1"/>
</dbReference>
<dbReference type="InterPro" id="IPR037066">
    <property type="entry name" value="Plug_dom_sf"/>
</dbReference>
<keyword evidence="8" id="KW-1185">Reference proteome</keyword>
<evidence type="ECO:0000256" key="1">
    <source>
        <dbReference type="ARBA" id="ARBA00004442"/>
    </source>
</evidence>
<dbReference type="Gene3D" id="2.40.170.20">
    <property type="entry name" value="TonB-dependent receptor, beta-barrel domain"/>
    <property type="match status" value="1"/>
</dbReference>
<protein>
    <submittedName>
        <fullName evidence="7">TonB-dependent receptor</fullName>
    </submittedName>
</protein>
<gene>
    <name evidence="7" type="ORF">J3U87_20165</name>
</gene>
<evidence type="ECO:0000313" key="8">
    <source>
        <dbReference type="Proteomes" id="UP000663929"/>
    </source>
</evidence>
<dbReference type="Pfam" id="PF25183">
    <property type="entry name" value="OMP_b-brl_4"/>
    <property type="match status" value="1"/>
</dbReference>
<comment type="subcellular location">
    <subcellularLocation>
        <location evidence="1">Cell outer membrane</location>
    </subcellularLocation>
</comment>
<accession>A0A8A4TEC5</accession>